<dbReference type="HOGENOM" id="CLU_118767_0_0_1"/>
<accession>B3LZJ4</accession>
<feature type="region of interest" description="Disordered" evidence="1">
    <location>
        <begin position="25"/>
        <end position="89"/>
    </location>
</feature>
<evidence type="ECO:0000256" key="1">
    <source>
        <dbReference type="SAM" id="MobiDB-lite"/>
    </source>
</evidence>
<dbReference type="OrthoDB" id="7844758at2759"/>
<dbReference type="STRING" id="7217.B3LZJ4"/>
<dbReference type="Proteomes" id="UP000007801">
    <property type="component" value="Unassembled WGS sequence"/>
</dbReference>
<evidence type="ECO:0000313" key="2">
    <source>
        <dbReference type="EMBL" id="EDV41936.2"/>
    </source>
</evidence>
<dbReference type="FunCoup" id="B3LZJ4">
    <property type="interactions" value="1"/>
</dbReference>
<dbReference type="EMBL" id="CH902617">
    <property type="protein sequence ID" value="EDV41936.2"/>
    <property type="molecule type" value="Genomic_DNA"/>
</dbReference>
<reference evidence="2 3" key="1">
    <citation type="journal article" date="2007" name="Nature">
        <title>Evolution of genes and genomes on the Drosophila phylogeny.</title>
        <authorList>
            <consortium name="Drosophila 12 Genomes Consortium"/>
            <person name="Clark A.G."/>
            <person name="Eisen M.B."/>
            <person name="Smith D.R."/>
            <person name="Bergman C.M."/>
            <person name="Oliver B."/>
            <person name="Markow T.A."/>
            <person name="Kaufman T.C."/>
            <person name="Kellis M."/>
            <person name="Gelbart W."/>
            <person name="Iyer V.N."/>
            <person name="Pollard D.A."/>
            <person name="Sackton T.B."/>
            <person name="Larracuente A.M."/>
            <person name="Singh N.D."/>
            <person name="Abad J.P."/>
            <person name="Abt D.N."/>
            <person name="Adryan B."/>
            <person name="Aguade M."/>
            <person name="Akashi H."/>
            <person name="Anderson W.W."/>
            <person name="Aquadro C.F."/>
            <person name="Ardell D.H."/>
            <person name="Arguello R."/>
            <person name="Artieri C.G."/>
            <person name="Barbash D.A."/>
            <person name="Barker D."/>
            <person name="Barsanti P."/>
            <person name="Batterham P."/>
            <person name="Batzoglou S."/>
            <person name="Begun D."/>
            <person name="Bhutkar A."/>
            <person name="Blanco E."/>
            <person name="Bosak S.A."/>
            <person name="Bradley R.K."/>
            <person name="Brand A.D."/>
            <person name="Brent M.R."/>
            <person name="Brooks A.N."/>
            <person name="Brown R.H."/>
            <person name="Butlin R.K."/>
            <person name="Caggese C."/>
            <person name="Calvi B.R."/>
            <person name="Bernardo de Carvalho A."/>
            <person name="Caspi A."/>
            <person name="Castrezana S."/>
            <person name="Celniker S.E."/>
            <person name="Chang J.L."/>
            <person name="Chapple C."/>
            <person name="Chatterji S."/>
            <person name="Chinwalla A."/>
            <person name="Civetta A."/>
            <person name="Clifton S.W."/>
            <person name="Comeron J.M."/>
            <person name="Costello J.C."/>
            <person name="Coyne J.A."/>
            <person name="Daub J."/>
            <person name="David R.G."/>
            <person name="Delcher A.L."/>
            <person name="Delehaunty K."/>
            <person name="Do C.B."/>
            <person name="Ebling H."/>
            <person name="Edwards K."/>
            <person name="Eickbush T."/>
            <person name="Evans J.D."/>
            <person name="Filipski A."/>
            <person name="Findeiss S."/>
            <person name="Freyhult E."/>
            <person name="Fulton L."/>
            <person name="Fulton R."/>
            <person name="Garcia A.C."/>
            <person name="Gardiner A."/>
            <person name="Garfield D.A."/>
            <person name="Garvin B.E."/>
            <person name="Gibson G."/>
            <person name="Gilbert D."/>
            <person name="Gnerre S."/>
            <person name="Godfrey J."/>
            <person name="Good R."/>
            <person name="Gotea V."/>
            <person name="Gravely B."/>
            <person name="Greenberg A.J."/>
            <person name="Griffiths-Jones S."/>
            <person name="Gross S."/>
            <person name="Guigo R."/>
            <person name="Gustafson E.A."/>
            <person name="Haerty W."/>
            <person name="Hahn M.W."/>
            <person name="Halligan D.L."/>
            <person name="Halpern A.L."/>
            <person name="Halter G.M."/>
            <person name="Han M.V."/>
            <person name="Heger A."/>
            <person name="Hillier L."/>
            <person name="Hinrichs A.S."/>
            <person name="Holmes I."/>
            <person name="Hoskins R.A."/>
            <person name="Hubisz M.J."/>
            <person name="Hultmark D."/>
            <person name="Huntley M.A."/>
            <person name="Jaffe D.B."/>
            <person name="Jagadeeshan S."/>
            <person name="Jeck W.R."/>
            <person name="Johnson J."/>
            <person name="Jones C.D."/>
            <person name="Jordan W.C."/>
            <person name="Karpen G.H."/>
            <person name="Kataoka E."/>
            <person name="Keightley P.D."/>
            <person name="Kheradpour P."/>
            <person name="Kirkness E.F."/>
            <person name="Koerich L.B."/>
            <person name="Kristiansen K."/>
            <person name="Kudrna D."/>
            <person name="Kulathinal R.J."/>
            <person name="Kumar S."/>
            <person name="Kwok R."/>
            <person name="Lander E."/>
            <person name="Langley C.H."/>
            <person name="Lapoint R."/>
            <person name="Lazzaro B.P."/>
            <person name="Lee S.J."/>
            <person name="Levesque L."/>
            <person name="Li R."/>
            <person name="Lin C.F."/>
            <person name="Lin M.F."/>
            <person name="Lindblad-Toh K."/>
            <person name="Llopart A."/>
            <person name="Long M."/>
            <person name="Low L."/>
            <person name="Lozovsky E."/>
            <person name="Lu J."/>
            <person name="Luo M."/>
            <person name="Machado C.A."/>
            <person name="Makalowski W."/>
            <person name="Marzo M."/>
            <person name="Matsuda M."/>
            <person name="Matzkin L."/>
            <person name="McAllister B."/>
            <person name="McBride C.S."/>
            <person name="McKernan B."/>
            <person name="McKernan K."/>
            <person name="Mendez-Lago M."/>
            <person name="Minx P."/>
            <person name="Mollenhauer M.U."/>
            <person name="Montooth K."/>
            <person name="Mount S.M."/>
            <person name="Mu X."/>
            <person name="Myers E."/>
            <person name="Negre B."/>
            <person name="Newfeld S."/>
            <person name="Nielsen R."/>
            <person name="Noor M.A."/>
            <person name="O'Grady P."/>
            <person name="Pachter L."/>
            <person name="Papaceit M."/>
            <person name="Parisi M.J."/>
            <person name="Parisi M."/>
            <person name="Parts L."/>
            <person name="Pedersen J.S."/>
            <person name="Pesole G."/>
            <person name="Phillippy A.M."/>
            <person name="Ponting C.P."/>
            <person name="Pop M."/>
            <person name="Porcelli D."/>
            <person name="Powell J.R."/>
            <person name="Prohaska S."/>
            <person name="Pruitt K."/>
            <person name="Puig M."/>
            <person name="Quesneville H."/>
            <person name="Ram K.R."/>
            <person name="Rand D."/>
            <person name="Rasmussen M.D."/>
            <person name="Reed L.K."/>
            <person name="Reenan R."/>
            <person name="Reily A."/>
            <person name="Remington K.A."/>
            <person name="Rieger T.T."/>
            <person name="Ritchie M.G."/>
            <person name="Robin C."/>
            <person name="Rogers Y.H."/>
            <person name="Rohde C."/>
            <person name="Rozas J."/>
            <person name="Rubenfield M.J."/>
            <person name="Ruiz A."/>
            <person name="Russo S."/>
            <person name="Salzberg S.L."/>
            <person name="Sanchez-Gracia A."/>
            <person name="Saranga D.J."/>
            <person name="Sato H."/>
            <person name="Schaeffer S.W."/>
            <person name="Schatz M.C."/>
            <person name="Schlenke T."/>
            <person name="Schwartz R."/>
            <person name="Segarra C."/>
            <person name="Singh R.S."/>
            <person name="Sirot L."/>
            <person name="Sirota M."/>
            <person name="Sisneros N.B."/>
            <person name="Smith C.D."/>
            <person name="Smith T.F."/>
            <person name="Spieth J."/>
            <person name="Stage D.E."/>
            <person name="Stark A."/>
            <person name="Stephan W."/>
            <person name="Strausberg R.L."/>
            <person name="Strempel S."/>
            <person name="Sturgill D."/>
            <person name="Sutton G."/>
            <person name="Sutton G.G."/>
            <person name="Tao W."/>
            <person name="Teichmann S."/>
            <person name="Tobari Y.N."/>
            <person name="Tomimura Y."/>
            <person name="Tsolas J.M."/>
            <person name="Valente V.L."/>
            <person name="Venter E."/>
            <person name="Venter J.C."/>
            <person name="Vicario S."/>
            <person name="Vieira F.G."/>
            <person name="Vilella A.J."/>
            <person name="Villasante A."/>
            <person name="Walenz B."/>
            <person name="Wang J."/>
            <person name="Wasserman M."/>
            <person name="Watts T."/>
            <person name="Wilson D."/>
            <person name="Wilson R.K."/>
            <person name="Wing R.A."/>
            <person name="Wolfner M.F."/>
            <person name="Wong A."/>
            <person name="Wong G.K."/>
            <person name="Wu C.I."/>
            <person name="Wu G."/>
            <person name="Yamamoto D."/>
            <person name="Yang H.P."/>
            <person name="Yang S.P."/>
            <person name="Yorke J.A."/>
            <person name="Yoshida K."/>
            <person name="Zdobnov E."/>
            <person name="Zhang P."/>
            <person name="Zhang Y."/>
            <person name="Zimin A.V."/>
            <person name="Baldwin J."/>
            <person name="Abdouelleil A."/>
            <person name="Abdulkadir J."/>
            <person name="Abebe A."/>
            <person name="Abera B."/>
            <person name="Abreu J."/>
            <person name="Acer S.C."/>
            <person name="Aftuck L."/>
            <person name="Alexander A."/>
            <person name="An P."/>
            <person name="Anderson E."/>
            <person name="Anderson S."/>
            <person name="Arachi H."/>
            <person name="Azer M."/>
            <person name="Bachantsang P."/>
            <person name="Barry A."/>
            <person name="Bayul T."/>
            <person name="Berlin A."/>
            <person name="Bessette D."/>
            <person name="Bloom T."/>
            <person name="Blye J."/>
            <person name="Boguslavskiy L."/>
            <person name="Bonnet C."/>
            <person name="Boukhgalter B."/>
            <person name="Bourzgui I."/>
            <person name="Brown A."/>
            <person name="Cahill P."/>
            <person name="Channer S."/>
            <person name="Cheshatsang Y."/>
            <person name="Chuda L."/>
            <person name="Citroen M."/>
            <person name="Collymore A."/>
            <person name="Cooke P."/>
            <person name="Costello M."/>
            <person name="D'Aco K."/>
            <person name="Daza R."/>
            <person name="De Haan G."/>
            <person name="DeGray S."/>
            <person name="DeMaso C."/>
            <person name="Dhargay N."/>
            <person name="Dooley K."/>
            <person name="Dooley E."/>
            <person name="Doricent M."/>
            <person name="Dorje P."/>
            <person name="Dorjee K."/>
            <person name="Dupes A."/>
            <person name="Elong R."/>
            <person name="Falk J."/>
            <person name="Farina A."/>
            <person name="Faro S."/>
            <person name="Ferguson D."/>
            <person name="Fisher S."/>
            <person name="Foley C.D."/>
            <person name="Franke A."/>
            <person name="Friedrich D."/>
            <person name="Gadbois L."/>
            <person name="Gearin G."/>
            <person name="Gearin C.R."/>
            <person name="Giannoukos G."/>
            <person name="Goode T."/>
            <person name="Graham J."/>
            <person name="Grandbois E."/>
            <person name="Grewal S."/>
            <person name="Gyaltsen K."/>
            <person name="Hafez N."/>
            <person name="Hagos B."/>
            <person name="Hall J."/>
            <person name="Henson C."/>
            <person name="Hollinger A."/>
            <person name="Honan T."/>
            <person name="Huard M.D."/>
            <person name="Hughes L."/>
            <person name="Hurhula B."/>
            <person name="Husby M.E."/>
            <person name="Kamat A."/>
            <person name="Kanga B."/>
            <person name="Kashin S."/>
            <person name="Khazanovich D."/>
            <person name="Kisner P."/>
            <person name="Lance K."/>
            <person name="Lara M."/>
            <person name="Lee W."/>
            <person name="Lennon N."/>
            <person name="Letendre F."/>
            <person name="LeVine R."/>
            <person name="Lipovsky A."/>
            <person name="Liu X."/>
            <person name="Liu J."/>
            <person name="Liu S."/>
            <person name="Lokyitsang T."/>
            <person name="Lokyitsang Y."/>
            <person name="Lubonja R."/>
            <person name="Lui A."/>
            <person name="MacDonald P."/>
            <person name="Magnisalis V."/>
            <person name="Maru K."/>
            <person name="Matthews C."/>
            <person name="McCusker W."/>
            <person name="McDonough S."/>
            <person name="Mehta T."/>
            <person name="Meldrim J."/>
            <person name="Meneus L."/>
            <person name="Mihai O."/>
            <person name="Mihalev A."/>
            <person name="Mihova T."/>
            <person name="Mittelman R."/>
            <person name="Mlenga V."/>
            <person name="Montmayeur A."/>
            <person name="Mulrain L."/>
            <person name="Navidi A."/>
            <person name="Naylor J."/>
            <person name="Negash T."/>
            <person name="Nguyen T."/>
            <person name="Nguyen N."/>
            <person name="Nicol R."/>
            <person name="Norbu C."/>
            <person name="Norbu N."/>
            <person name="Novod N."/>
            <person name="O'Neill B."/>
            <person name="Osman S."/>
            <person name="Markiewicz E."/>
            <person name="Oyono O.L."/>
            <person name="Patti C."/>
            <person name="Phunkhang P."/>
            <person name="Pierre F."/>
            <person name="Priest M."/>
            <person name="Raghuraman S."/>
            <person name="Rege F."/>
            <person name="Reyes R."/>
            <person name="Rise C."/>
            <person name="Rogov P."/>
            <person name="Ross K."/>
            <person name="Ryan E."/>
            <person name="Settipalli S."/>
            <person name="Shea T."/>
            <person name="Sherpa N."/>
            <person name="Shi L."/>
            <person name="Shih D."/>
            <person name="Sparrow T."/>
            <person name="Spaulding J."/>
            <person name="Stalker J."/>
            <person name="Stange-Thomann N."/>
            <person name="Stavropoulos S."/>
            <person name="Stone C."/>
            <person name="Strader C."/>
            <person name="Tesfaye S."/>
            <person name="Thomson T."/>
            <person name="Thoulutsang Y."/>
            <person name="Thoulutsang D."/>
            <person name="Topham K."/>
            <person name="Topping I."/>
            <person name="Tsamla T."/>
            <person name="Vassiliev H."/>
            <person name="Vo A."/>
            <person name="Wangchuk T."/>
            <person name="Wangdi T."/>
            <person name="Weiand M."/>
            <person name="Wilkinson J."/>
            <person name="Wilson A."/>
            <person name="Yadav S."/>
            <person name="Young G."/>
            <person name="Yu Q."/>
            <person name="Zembek L."/>
            <person name="Zhong D."/>
            <person name="Zimmer A."/>
            <person name="Zwirko Z."/>
            <person name="Jaffe D.B."/>
            <person name="Alvarez P."/>
            <person name="Brockman W."/>
            <person name="Butler J."/>
            <person name="Chin C."/>
            <person name="Gnerre S."/>
            <person name="Grabherr M."/>
            <person name="Kleber M."/>
            <person name="Mauceli E."/>
            <person name="MacCallum I."/>
        </authorList>
    </citation>
    <scope>NUCLEOTIDE SEQUENCE [LARGE SCALE GENOMIC DNA]</scope>
    <source>
        <strain evidence="3">Tucson 14024-0371.13</strain>
    </source>
</reference>
<feature type="compositionally biased region" description="Low complexity" evidence="1">
    <location>
        <begin position="39"/>
        <end position="64"/>
    </location>
</feature>
<feature type="region of interest" description="Disordered" evidence="1">
    <location>
        <begin position="108"/>
        <end position="132"/>
    </location>
</feature>
<keyword evidence="3" id="KW-1185">Reference proteome</keyword>
<gene>
    <name evidence="2" type="primary">Dana\GF17247</name>
    <name evidence="2" type="synonym">dana_GLEANR_18514</name>
    <name evidence="2" type="ORF">GF17247</name>
</gene>
<dbReference type="AlphaFoldDB" id="B3LZJ4"/>
<dbReference type="InParanoid" id="B3LZJ4"/>
<dbReference type="GeneID" id="6500032"/>
<protein>
    <submittedName>
        <fullName evidence="2">Uncharacterized protein</fullName>
    </submittedName>
</protein>
<dbReference type="KEGG" id="dan:6500032"/>
<evidence type="ECO:0000313" key="3">
    <source>
        <dbReference type="Proteomes" id="UP000007801"/>
    </source>
</evidence>
<proteinExistence type="predicted"/>
<name>B3LZJ4_DROAN</name>
<organism evidence="2 3">
    <name type="scientific">Drosophila ananassae</name>
    <name type="common">Fruit fly</name>
    <dbReference type="NCBI Taxonomy" id="7217"/>
    <lineage>
        <taxon>Eukaryota</taxon>
        <taxon>Metazoa</taxon>
        <taxon>Ecdysozoa</taxon>
        <taxon>Arthropoda</taxon>
        <taxon>Hexapoda</taxon>
        <taxon>Insecta</taxon>
        <taxon>Pterygota</taxon>
        <taxon>Neoptera</taxon>
        <taxon>Endopterygota</taxon>
        <taxon>Diptera</taxon>
        <taxon>Brachycera</taxon>
        <taxon>Muscomorpha</taxon>
        <taxon>Ephydroidea</taxon>
        <taxon>Drosophilidae</taxon>
        <taxon>Drosophila</taxon>
        <taxon>Sophophora</taxon>
    </lineage>
</organism>
<sequence>MSSPCGKCNNTCPCGTTGGAPATVVAQQAPHRPPPAYVQGQQQDCNGDQCAYPGPQGQQQVQQQSAPHHQEPQGGTGAPLAGCQLSPSAQQNRTQHVDCSCTSNRTRTGVMTGMPGPQGPQADYVSCSRPPQSQQQQMGYMETRCNCREKPHVECHCAPPPGHTQAIAQPIQNTNTNAGNYQPTYAHVPCGRGNTPGRTGPQPYRTQASSCAHCRSNRKRKCIIQ</sequence>